<gene>
    <name evidence="1" type="ORF">ACFSBI_15295</name>
</gene>
<protein>
    <submittedName>
        <fullName evidence="1">Uncharacterized protein</fullName>
    </submittedName>
</protein>
<dbReference type="RefSeq" id="WP_377936440.1">
    <property type="nucleotide sequence ID" value="NZ_JBHUEA010000033.1"/>
</dbReference>
<name>A0ABW4LHZ4_9MICO</name>
<organism evidence="1 2">
    <name type="scientific">Amnibacterium endophyticum</name>
    <dbReference type="NCBI Taxonomy" id="2109337"/>
    <lineage>
        <taxon>Bacteria</taxon>
        <taxon>Bacillati</taxon>
        <taxon>Actinomycetota</taxon>
        <taxon>Actinomycetes</taxon>
        <taxon>Micrococcales</taxon>
        <taxon>Microbacteriaceae</taxon>
        <taxon>Amnibacterium</taxon>
    </lineage>
</organism>
<proteinExistence type="predicted"/>
<dbReference type="EMBL" id="JBHUEA010000033">
    <property type="protein sequence ID" value="MFD1722915.1"/>
    <property type="molecule type" value="Genomic_DNA"/>
</dbReference>
<reference evidence="2" key="1">
    <citation type="journal article" date="2019" name="Int. J. Syst. Evol. Microbiol.">
        <title>The Global Catalogue of Microorganisms (GCM) 10K type strain sequencing project: providing services to taxonomists for standard genome sequencing and annotation.</title>
        <authorList>
            <consortium name="The Broad Institute Genomics Platform"/>
            <consortium name="The Broad Institute Genome Sequencing Center for Infectious Disease"/>
            <person name="Wu L."/>
            <person name="Ma J."/>
        </authorList>
    </citation>
    <scope>NUCLEOTIDE SEQUENCE [LARGE SCALE GENOMIC DNA]</scope>
    <source>
        <strain evidence="2">CGMCC 1.12471</strain>
    </source>
</reference>
<evidence type="ECO:0000313" key="2">
    <source>
        <dbReference type="Proteomes" id="UP001597347"/>
    </source>
</evidence>
<comment type="caution">
    <text evidence="1">The sequence shown here is derived from an EMBL/GenBank/DDBJ whole genome shotgun (WGS) entry which is preliminary data.</text>
</comment>
<evidence type="ECO:0000313" key="1">
    <source>
        <dbReference type="EMBL" id="MFD1722915.1"/>
    </source>
</evidence>
<keyword evidence="2" id="KW-1185">Reference proteome</keyword>
<sequence>MTGWASRNSVLPSGFAAYARIFHPGVRYWWEGPVNRPGSTRTSQQSIRWSEVAALTGSKAHPWMQWGGIAGVQMEEADLGDGTSVEAPEDGRMPEDVLEALLPLLSTATATPDDVTAAVWTGWGALRSVSFFTLSDSGRSTSGTRSGAELGVSAEVTRALDEGPLLQLPGREYLLLAGALTDLACPDWTSEAGLGEGSGGGIAAPQLLWPADSAWCLATEIDFGFTLLGGPVSLVEQVLATPGLEAMPLDHDGALHWGGDTVNPKARDRT</sequence>
<dbReference type="Proteomes" id="UP001597347">
    <property type="component" value="Unassembled WGS sequence"/>
</dbReference>
<accession>A0ABW4LHZ4</accession>